<evidence type="ECO:0000256" key="1">
    <source>
        <dbReference type="ARBA" id="ARBA00000135"/>
    </source>
</evidence>
<dbReference type="Gene3D" id="3.40.630.10">
    <property type="entry name" value="Zn peptidases"/>
    <property type="match status" value="1"/>
</dbReference>
<protein>
    <recommendedName>
        <fullName evidence="8">Probable cytosol aminopeptidase</fullName>
        <ecNumber evidence="8">3.4.11.1</ecNumber>
    </recommendedName>
    <alternativeName>
        <fullName evidence="8">Leucine aminopeptidase</fullName>
        <shortName evidence="8">LAP</shortName>
        <ecNumber evidence="8">3.4.11.10</ecNumber>
    </alternativeName>
    <alternativeName>
        <fullName evidence="8">Leucyl aminopeptidase</fullName>
    </alternativeName>
</protein>
<comment type="catalytic activity">
    <reaction evidence="1 8">
        <text>Release of an N-terminal amino acid, Xaa-|-Yaa-, in which Xaa is preferably Leu, but may be other amino acids including Pro although not Arg or Lys, and Yaa may be Pro. Amino acid amides and methyl esters are also readily hydrolyzed, but rates on arylamides are exceedingly low.</text>
        <dbReference type="EC" id="3.4.11.1"/>
    </reaction>
</comment>
<comment type="function">
    <text evidence="7 8">Presumably involved in the processing and regular turnover of intracellular proteins. Catalyzes the removal of unsubstituted N-terminal amino acids from various peptides.</text>
</comment>
<dbReference type="InterPro" id="IPR043472">
    <property type="entry name" value="Macro_dom-like"/>
</dbReference>
<evidence type="ECO:0000259" key="9">
    <source>
        <dbReference type="PROSITE" id="PS00631"/>
    </source>
</evidence>
<keyword evidence="8" id="KW-0464">Manganese</keyword>
<feature type="binding site" evidence="8">
    <location>
        <position position="327"/>
    </location>
    <ligand>
        <name>Mn(2+)</name>
        <dbReference type="ChEBI" id="CHEBI:29035"/>
        <label>2</label>
    </ligand>
</feature>
<dbReference type="Pfam" id="PF00883">
    <property type="entry name" value="Peptidase_M17"/>
    <property type="match status" value="1"/>
</dbReference>
<feature type="binding site" evidence="8">
    <location>
        <position position="325"/>
    </location>
    <ligand>
        <name>Mn(2+)</name>
        <dbReference type="ChEBI" id="CHEBI:29035"/>
        <label>1</label>
    </ligand>
</feature>
<dbReference type="InterPro" id="IPR000819">
    <property type="entry name" value="Peptidase_M17_C"/>
</dbReference>
<evidence type="ECO:0000313" key="10">
    <source>
        <dbReference type="EMBL" id="PKY92051.1"/>
    </source>
</evidence>
<feature type="binding site" evidence="8">
    <location>
        <position position="327"/>
    </location>
    <ligand>
        <name>Mn(2+)</name>
        <dbReference type="ChEBI" id="CHEBI:29035"/>
        <label>1</label>
    </ligand>
</feature>
<feature type="binding site" evidence="8">
    <location>
        <position position="248"/>
    </location>
    <ligand>
        <name>Mn(2+)</name>
        <dbReference type="ChEBI" id="CHEBI:29035"/>
        <label>1</label>
    </ligand>
</feature>
<feature type="binding site" evidence="8">
    <location>
        <position position="248"/>
    </location>
    <ligand>
        <name>Mn(2+)</name>
        <dbReference type="ChEBI" id="CHEBI:29035"/>
        <label>2</label>
    </ligand>
</feature>
<dbReference type="GO" id="GO:0005737">
    <property type="term" value="C:cytoplasm"/>
    <property type="evidence" value="ECO:0007669"/>
    <property type="project" value="UniProtKB-SubCell"/>
</dbReference>
<keyword evidence="5 8" id="KW-0645">Protease</keyword>
<dbReference type="Proteomes" id="UP000234775">
    <property type="component" value="Unassembled WGS sequence"/>
</dbReference>
<evidence type="ECO:0000256" key="8">
    <source>
        <dbReference type="HAMAP-Rule" id="MF_00181"/>
    </source>
</evidence>
<dbReference type="SUPFAM" id="SSF53187">
    <property type="entry name" value="Zn-dependent exopeptidases"/>
    <property type="match status" value="1"/>
</dbReference>
<dbReference type="Pfam" id="PF02789">
    <property type="entry name" value="Peptidase_M17_N"/>
    <property type="match status" value="1"/>
</dbReference>
<feature type="active site" evidence="8">
    <location>
        <position position="329"/>
    </location>
</feature>
<evidence type="ECO:0000256" key="3">
    <source>
        <dbReference type="ARBA" id="ARBA00009528"/>
    </source>
</evidence>
<dbReference type="GO" id="GO:0070006">
    <property type="term" value="F:metalloaminopeptidase activity"/>
    <property type="evidence" value="ECO:0007669"/>
    <property type="project" value="InterPro"/>
</dbReference>
<dbReference type="GO" id="GO:0006508">
    <property type="term" value="P:proteolysis"/>
    <property type="evidence" value="ECO:0007669"/>
    <property type="project" value="UniProtKB-KW"/>
</dbReference>
<evidence type="ECO:0000256" key="2">
    <source>
        <dbReference type="ARBA" id="ARBA00000967"/>
    </source>
</evidence>
<dbReference type="AlphaFoldDB" id="A0A2I1K8W2"/>
<dbReference type="NCBIfam" id="NF002083">
    <property type="entry name" value="PRK00913.3-5"/>
    <property type="match status" value="1"/>
</dbReference>
<dbReference type="PANTHER" id="PTHR11963:SF23">
    <property type="entry name" value="CYTOSOL AMINOPEPTIDASE"/>
    <property type="match status" value="1"/>
</dbReference>
<comment type="subcellular location">
    <subcellularLocation>
        <location evidence="8">Cytoplasm</location>
    </subcellularLocation>
</comment>
<dbReference type="CDD" id="cd00433">
    <property type="entry name" value="Peptidase_M17"/>
    <property type="match status" value="1"/>
</dbReference>
<keyword evidence="11" id="KW-1185">Reference proteome</keyword>
<evidence type="ECO:0000256" key="7">
    <source>
        <dbReference type="ARBA" id="ARBA00049972"/>
    </source>
</evidence>
<keyword evidence="4 8" id="KW-0031">Aminopeptidase</keyword>
<evidence type="ECO:0000256" key="6">
    <source>
        <dbReference type="ARBA" id="ARBA00022801"/>
    </source>
</evidence>
<comment type="cofactor">
    <cofactor evidence="8">
        <name>Mn(2+)</name>
        <dbReference type="ChEBI" id="CHEBI:29035"/>
    </cofactor>
    <text evidence="8">Binds 2 manganese ions per subunit.</text>
</comment>
<evidence type="ECO:0000256" key="4">
    <source>
        <dbReference type="ARBA" id="ARBA00022438"/>
    </source>
</evidence>
<dbReference type="HAMAP" id="MF_00181">
    <property type="entry name" value="Cytosol_peptidase_M17"/>
    <property type="match status" value="1"/>
</dbReference>
<dbReference type="InterPro" id="IPR011356">
    <property type="entry name" value="Leucine_aapep/pepB"/>
</dbReference>
<comment type="caution">
    <text evidence="10">The sequence shown here is derived from an EMBL/GenBank/DDBJ whole genome shotgun (WGS) entry which is preliminary data.</text>
</comment>
<sequence length="476" mass="51625">MKFTAHESFKTQVYFVSQGQELTMLDQEEEEYVRGVLSFEGKKGQIYQNFGPKGSQILLVGLGEESHLTADDYVYAAYQAAKALNGVHIESANIHLEVKGQVNNGQALQAVMEGFLQAEYRFDRYLTDKSSASLKVINVPEKVANLDQLVVEVEVLVEGINHTRDLVNTPSNDQSPAQMADQVKKLLEEVGVEVEVYDKARIEAMGMKALLAVNAGSVNEPRFLVMKYLPEGEDQKAIALVGKGITYDSGGYALKPADSMLDMKDDMAAAAAVVGTLYALAKNKVCKNVVGIAGLTENLVSATSYKNGDIIGSMKGTTIEVVNTDAEGRVTLADSLYYAATRVNSECVVDLATLTGACLVALGERTSAIMTNNRDLLVELNQAASDSGEPIWELPMTEDLRQKVKGTNGDLLNSAGRFGGTITAGVFLEHFVEGKPWAHLDIAGPAFGEKSYRYLPQGATGVPVKTLYRFVKNRIK</sequence>
<dbReference type="SUPFAM" id="SSF52949">
    <property type="entry name" value="Macro domain-like"/>
    <property type="match status" value="1"/>
</dbReference>
<dbReference type="GO" id="GO:0030145">
    <property type="term" value="F:manganese ion binding"/>
    <property type="evidence" value="ECO:0007669"/>
    <property type="project" value="UniProtKB-UniRule"/>
</dbReference>
<keyword evidence="6 8" id="KW-0378">Hydrolase</keyword>
<dbReference type="EC" id="3.4.11.10" evidence="8"/>
<dbReference type="EC" id="3.4.11.1" evidence="8"/>
<feature type="binding site" evidence="8">
    <location>
        <position position="243"/>
    </location>
    <ligand>
        <name>Mn(2+)</name>
        <dbReference type="ChEBI" id="CHEBI:29035"/>
        <label>2</label>
    </ligand>
</feature>
<feature type="binding site" evidence="8">
    <location>
        <position position="266"/>
    </location>
    <ligand>
        <name>Mn(2+)</name>
        <dbReference type="ChEBI" id="CHEBI:29035"/>
        <label>2</label>
    </ligand>
</feature>
<keyword evidence="8" id="KW-0479">Metal-binding</keyword>
<keyword evidence="8" id="KW-0963">Cytoplasm</keyword>
<name>A0A2I1K8W2_9LACT</name>
<dbReference type="PROSITE" id="PS00631">
    <property type="entry name" value="CYTOSOL_AP"/>
    <property type="match status" value="1"/>
</dbReference>
<proteinExistence type="inferred from homology"/>
<dbReference type="InterPro" id="IPR008283">
    <property type="entry name" value="Peptidase_M17_N"/>
</dbReference>
<evidence type="ECO:0000313" key="11">
    <source>
        <dbReference type="Proteomes" id="UP000234775"/>
    </source>
</evidence>
<feature type="active site" evidence="8">
    <location>
        <position position="255"/>
    </location>
</feature>
<dbReference type="PRINTS" id="PR00481">
    <property type="entry name" value="LAMNOPPTDASE"/>
</dbReference>
<dbReference type="RefSeq" id="WP_101659388.1">
    <property type="nucleotide sequence ID" value="NZ_PKGZ01000001.1"/>
</dbReference>
<dbReference type="EMBL" id="PKGZ01000001">
    <property type="protein sequence ID" value="PKY92051.1"/>
    <property type="molecule type" value="Genomic_DNA"/>
</dbReference>
<organism evidence="10 11">
    <name type="scientific">Aerococcus christensenii</name>
    <dbReference type="NCBI Taxonomy" id="87541"/>
    <lineage>
        <taxon>Bacteria</taxon>
        <taxon>Bacillati</taxon>
        <taxon>Bacillota</taxon>
        <taxon>Bacilli</taxon>
        <taxon>Lactobacillales</taxon>
        <taxon>Aerococcaceae</taxon>
        <taxon>Aerococcus</taxon>
    </lineage>
</organism>
<dbReference type="Gene3D" id="3.40.220.10">
    <property type="entry name" value="Leucine Aminopeptidase, subunit E, domain 1"/>
    <property type="match status" value="1"/>
</dbReference>
<gene>
    <name evidence="8" type="primary">pepA</name>
    <name evidence="10" type="ORF">CYJ27_01045</name>
</gene>
<accession>A0A2I1K8W2</accession>
<comment type="catalytic activity">
    <reaction evidence="2 8">
        <text>Release of an N-terminal amino acid, preferentially leucine, but not glutamic or aspartic acids.</text>
        <dbReference type="EC" id="3.4.11.10"/>
    </reaction>
</comment>
<feature type="domain" description="Cytosol aminopeptidase" evidence="9">
    <location>
        <begin position="323"/>
        <end position="330"/>
    </location>
</feature>
<evidence type="ECO:0000256" key="5">
    <source>
        <dbReference type="ARBA" id="ARBA00022670"/>
    </source>
</evidence>
<dbReference type="PANTHER" id="PTHR11963">
    <property type="entry name" value="LEUCINE AMINOPEPTIDASE-RELATED"/>
    <property type="match status" value="1"/>
</dbReference>
<reference evidence="10 11" key="1">
    <citation type="submission" date="2017-12" db="EMBL/GenBank/DDBJ databases">
        <title>Phylogenetic diversity of female urinary microbiome.</title>
        <authorList>
            <person name="Thomas-White K."/>
            <person name="Wolfe A.J."/>
        </authorList>
    </citation>
    <scope>NUCLEOTIDE SEQUENCE [LARGE SCALE GENOMIC DNA]</scope>
    <source>
        <strain evidence="10 11">UMB0844</strain>
    </source>
</reference>
<dbReference type="InterPro" id="IPR023042">
    <property type="entry name" value="Peptidase_M17_leu_NH2_pept"/>
</dbReference>
<comment type="similarity">
    <text evidence="3 8">Belongs to the peptidase M17 family.</text>
</comment>